<evidence type="ECO:0000259" key="15">
    <source>
        <dbReference type="PROSITE" id="PS51448"/>
    </source>
</evidence>
<keyword evidence="5" id="KW-0165">Cleavage on pair of basic residues</keyword>
<dbReference type="OrthoDB" id="9907024at2759"/>
<evidence type="ECO:0000256" key="12">
    <source>
        <dbReference type="PROSITE-ProRule" id="PRU00779"/>
    </source>
</evidence>
<feature type="domain" description="ZP" evidence="14">
    <location>
        <begin position="475"/>
        <end position="746"/>
    </location>
</feature>
<keyword evidence="17" id="KW-1185">Reference proteome</keyword>
<dbReference type="SUPFAM" id="SSF57492">
    <property type="entry name" value="Trefoil"/>
    <property type="match status" value="1"/>
</dbReference>
<keyword evidence="4" id="KW-0272">Extracellular matrix</keyword>
<keyword evidence="8" id="KW-0472">Membrane</keyword>
<feature type="disulfide bond" evidence="12">
    <location>
        <begin position="435"/>
        <end position="461"/>
    </location>
</feature>
<dbReference type="Pfam" id="PF00100">
    <property type="entry name" value="Zona_pellucida"/>
    <property type="match status" value="1"/>
</dbReference>
<dbReference type="GO" id="GO:0035804">
    <property type="term" value="F:structural constituent of egg coat"/>
    <property type="evidence" value="ECO:0007669"/>
    <property type="project" value="TreeGrafter"/>
</dbReference>
<dbReference type="InterPro" id="IPR000519">
    <property type="entry name" value="P_trefoil_dom"/>
</dbReference>
<dbReference type="GO" id="GO:0007339">
    <property type="term" value="P:binding of sperm to zona pellucida"/>
    <property type="evidence" value="ECO:0007669"/>
    <property type="project" value="TreeGrafter"/>
</dbReference>
<dbReference type="Gene3D" id="4.10.110.10">
    <property type="entry name" value="Spasmolytic Protein, domain 1"/>
    <property type="match status" value="1"/>
</dbReference>
<comment type="subcellular location">
    <subcellularLocation>
        <location evidence="1">Cell membrane</location>
        <topology evidence="1">Single-pass type I membrane protein</topology>
    </subcellularLocation>
    <subcellularLocation>
        <location evidence="11">Zona pellucida</location>
    </subcellularLocation>
</comment>
<dbReference type="GO" id="GO:0060468">
    <property type="term" value="P:prevention of polyspermy"/>
    <property type="evidence" value="ECO:0007669"/>
    <property type="project" value="TreeGrafter"/>
</dbReference>
<feature type="disulfide bond" evidence="12">
    <location>
        <begin position="445"/>
        <end position="460"/>
    </location>
</feature>
<feature type="non-terminal residue" evidence="16">
    <location>
        <position position="746"/>
    </location>
</feature>
<dbReference type="InterPro" id="IPR042235">
    <property type="entry name" value="ZP-C_dom"/>
</dbReference>
<dbReference type="STRING" id="623744.A0A553RBJ0"/>
<dbReference type="Gene3D" id="2.60.40.3210">
    <property type="entry name" value="Zona pellucida, ZP-N domain"/>
    <property type="match status" value="1"/>
</dbReference>
<dbReference type="EMBL" id="SRMA01025065">
    <property type="protein sequence ID" value="TRY99549.1"/>
    <property type="molecule type" value="Genomic_DNA"/>
</dbReference>
<proteinExistence type="inferred from homology"/>
<keyword evidence="4" id="KW-0964">Secreted</keyword>
<evidence type="ECO:0000256" key="13">
    <source>
        <dbReference type="SAM" id="MobiDB-lite"/>
    </source>
</evidence>
<reference evidence="16 17" key="1">
    <citation type="journal article" date="2019" name="Sci. Data">
        <title>Hybrid genome assembly and annotation of Danionella translucida.</title>
        <authorList>
            <person name="Kadobianskyi M."/>
            <person name="Schulze L."/>
            <person name="Schuelke M."/>
            <person name="Judkewitz B."/>
        </authorList>
    </citation>
    <scope>NUCLEOTIDE SEQUENCE [LARGE SCALE GENOMIC DNA]</scope>
    <source>
        <strain evidence="16 17">Bolton</strain>
    </source>
</reference>
<keyword evidence="9 12" id="KW-1015">Disulfide bond</keyword>
<evidence type="ECO:0008006" key="18">
    <source>
        <dbReference type="Google" id="ProtNLM"/>
    </source>
</evidence>
<dbReference type="PANTHER" id="PTHR23343:SF117">
    <property type="entry name" value="ZONA PELLUCIDA SPERM-BINDING PROTEIN 4-LIKE ISOFORM X1"/>
    <property type="match status" value="1"/>
</dbReference>
<dbReference type="Proteomes" id="UP000316079">
    <property type="component" value="Unassembled WGS sequence"/>
</dbReference>
<dbReference type="PANTHER" id="PTHR23343">
    <property type="entry name" value="ZONA PELLUCIDA SPERM-BINDING PROTEIN"/>
    <property type="match status" value="1"/>
</dbReference>
<name>A0A553RBJ0_9TELE</name>
<comment type="similarity">
    <text evidence="2">Belongs to the ZP domain family. ZPB subfamily.</text>
</comment>
<keyword evidence="7" id="KW-1133">Transmembrane helix</keyword>
<feature type="region of interest" description="Disordered" evidence="13">
    <location>
        <begin position="65"/>
        <end position="98"/>
    </location>
</feature>
<dbReference type="GO" id="GO:0005886">
    <property type="term" value="C:plasma membrane"/>
    <property type="evidence" value="ECO:0007669"/>
    <property type="project" value="UniProtKB-SubCell"/>
</dbReference>
<evidence type="ECO:0000256" key="4">
    <source>
        <dbReference type="ARBA" id="ARBA00022530"/>
    </source>
</evidence>
<organism evidence="16 17">
    <name type="scientific">Danionella cerebrum</name>
    <dbReference type="NCBI Taxonomy" id="2873325"/>
    <lineage>
        <taxon>Eukaryota</taxon>
        <taxon>Metazoa</taxon>
        <taxon>Chordata</taxon>
        <taxon>Craniata</taxon>
        <taxon>Vertebrata</taxon>
        <taxon>Euteleostomi</taxon>
        <taxon>Actinopterygii</taxon>
        <taxon>Neopterygii</taxon>
        <taxon>Teleostei</taxon>
        <taxon>Ostariophysi</taxon>
        <taxon>Cypriniformes</taxon>
        <taxon>Danionidae</taxon>
        <taxon>Danioninae</taxon>
        <taxon>Danionella</taxon>
    </lineage>
</organism>
<dbReference type="GO" id="GO:0035805">
    <property type="term" value="C:egg coat"/>
    <property type="evidence" value="ECO:0007669"/>
    <property type="project" value="UniProtKB-SubCell"/>
</dbReference>
<evidence type="ECO:0000256" key="5">
    <source>
        <dbReference type="ARBA" id="ARBA00022685"/>
    </source>
</evidence>
<evidence type="ECO:0000256" key="7">
    <source>
        <dbReference type="ARBA" id="ARBA00022989"/>
    </source>
</evidence>
<evidence type="ECO:0000256" key="8">
    <source>
        <dbReference type="ARBA" id="ARBA00023136"/>
    </source>
</evidence>
<comment type="caution">
    <text evidence="12">Lacks conserved residue(s) required for the propagation of feature annotation.</text>
</comment>
<keyword evidence="3" id="KW-1003">Cell membrane</keyword>
<evidence type="ECO:0000256" key="6">
    <source>
        <dbReference type="ARBA" id="ARBA00022692"/>
    </source>
</evidence>
<dbReference type="AlphaFoldDB" id="A0A553RBJ0"/>
<gene>
    <name evidence="16" type="ORF">DNTS_020834</name>
</gene>
<evidence type="ECO:0000256" key="1">
    <source>
        <dbReference type="ARBA" id="ARBA00004251"/>
    </source>
</evidence>
<sequence length="746" mass="84262">MDDERVLVIFMDGKKFTVSCQSSRHQSGFLPYFQPVKPDVDKALPFPQVSSYPASVKATRLTVNPQQPYEQPPMPQFQNSNSQYPFHPRPKVHQQQKPSGHFYPHHPVQQIPLYPMIPPSNYLPYPMSCPPYPKEFCSQYSLPDHNPFYQEPVTPTQSLPAFKPDPWVPFTPPTYNPPPLSVFEETEIGQRPIFSQTPPAETSKTSSLNCARNRLTATLPSARLDSFKVKDLEANTWILVASVSERCDYKLYHKDGYLVFSSPLPACHTAQTSSTIISLFIRFWDSSKERYRTLQLQCHFYDEKSTQSPLPLAPAKPFQQAIPNLTDVPPKKRSKFDVLCSSQHMTVKLPHRASELFVQDPHNEAEAVPILEAPSYCGYSVKVDKDEPILVVIPYSSCHMRQKDGQHQIILKYRSPRGRSVESLLSCQAALSQECNVAHMERLSCGSGLLSSSECHRRGCCYCVETQSCYYPMDECTMDRHLVFSVRSSSMDPPLTPATLITAGNSSCTPEVATDDVALFKIPLDECGEVGKTVIYMVEILNRMQPITLNYGTITRESPVRLVVECRYLPGSLVSVGYLVKSPSLGPTIRAQGVFGVQLRIAKDEHYKKFYPQYHQPLRMLLGKPLYLEVRLLNPPDPSALLLVHYCVAYPRSANSAWILIYDGYQGGDALFILCPNFLDKTPTHTFHTIFPESPSKHVRRFTITTFQFLSDDGSLEENEEIYFMCSTEVCLPSEGPCVEGCFTGE</sequence>
<comment type="caution">
    <text evidence="16">The sequence shown here is derived from an EMBL/GenBank/DDBJ whole genome shotgun (WGS) entry which is preliminary data.</text>
</comment>
<dbReference type="InterPro" id="IPR051148">
    <property type="entry name" value="Zona_Pellucida_Domain_gp"/>
</dbReference>
<dbReference type="InterPro" id="IPR001507">
    <property type="entry name" value="ZP_dom"/>
</dbReference>
<dbReference type="InterPro" id="IPR044913">
    <property type="entry name" value="P_trefoil_dom_sf"/>
</dbReference>
<evidence type="ECO:0000256" key="3">
    <source>
        <dbReference type="ARBA" id="ARBA00022475"/>
    </source>
</evidence>
<keyword evidence="10" id="KW-0278">Fertilization</keyword>
<dbReference type="SMART" id="SM00241">
    <property type="entry name" value="ZP"/>
    <property type="match status" value="1"/>
</dbReference>
<keyword evidence="6" id="KW-0812">Transmembrane</keyword>
<dbReference type="InterPro" id="IPR055355">
    <property type="entry name" value="ZP-C"/>
</dbReference>
<dbReference type="Gene3D" id="2.60.40.4100">
    <property type="entry name" value="Zona pellucida, ZP-C domain"/>
    <property type="match status" value="1"/>
</dbReference>
<dbReference type="GO" id="GO:0032190">
    <property type="term" value="F:acrosin binding"/>
    <property type="evidence" value="ECO:0007669"/>
    <property type="project" value="TreeGrafter"/>
</dbReference>
<feature type="domain" description="P-type" evidence="15">
    <location>
        <begin position="433"/>
        <end position="473"/>
    </location>
</feature>
<protein>
    <recommendedName>
        <fullName evidence="18">ZP domain-containing protein</fullName>
    </recommendedName>
</protein>
<dbReference type="PROSITE" id="PS51034">
    <property type="entry name" value="ZP_2"/>
    <property type="match status" value="1"/>
</dbReference>
<evidence type="ECO:0000313" key="17">
    <source>
        <dbReference type="Proteomes" id="UP000316079"/>
    </source>
</evidence>
<dbReference type="Pfam" id="PF00088">
    <property type="entry name" value="Trefoil"/>
    <property type="match status" value="1"/>
</dbReference>
<dbReference type="InterPro" id="IPR017957">
    <property type="entry name" value="P_trefoil_CS"/>
</dbReference>
<accession>A0A553RBJ0</accession>
<evidence type="ECO:0000256" key="10">
    <source>
        <dbReference type="ARBA" id="ARBA00023279"/>
    </source>
</evidence>
<evidence type="ECO:0000256" key="9">
    <source>
        <dbReference type="ARBA" id="ARBA00023157"/>
    </source>
</evidence>
<dbReference type="PROSITE" id="PS00025">
    <property type="entry name" value="P_TREFOIL_1"/>
    <property type="match status" value="1"/>
</dbReference>
<evidence type="ECO:0000256" key="11">
    <source>
        <dbReference type="ARBA" id="ARBA00024183"/>
    </source>
</evidence>
<dbReference type="SMART" id="SM00018">
    <property type="entry name" value="PD"/>
    <property type="match status" value="1"/>
</dbReference>
<evidence type="ECO:0000259" key="14">
    <source>
        <dbReference type="PROSITE" id="PS51034"/>
    </source>
</evidence>
<evidence type="ECO:0000313" key="16">
    <source>
        <dbReference type="EMBL" id="TRY99549.1"/>
    </source>
</evidence>
<evidence type="ECO:0000256" key="2">
    <source>
        <dbReference type="ARBA" id="ARBA00010863"/>
    </source>
</evidence>
<dbReference type="PROSITE" id="PS51448">
    <property type="entry name" value="P_TREFOIL_2"/>
    <property type="match status" value="1"/>
</dbReference>